<dbReference type="InterPro" id="IPR008991">
    <property type="entry name" value="Translation_prot_SH3-like_sf"/>
</dbReference>
<dbReference type="Proteomes" id="UP000178117">
    <property type="component" value="Unassembled WGS sequence"/>
</dbReference>
<comment type="caution">
    <text evidence="7">The sequence shown here is derived from an EMBL/GenBank/DDBJ whole genome shotgun (WGS) entry which is preliminary data.</text>
</comment>
<dbReference type="SMART" id="SM00739">
    <property type="entry name" value="KOW"/>
    <property type="match status" value="1"/>
</dbReference>
<sequence length="102" mass="11312">MKIHKGDNVMMLTGKDRGKTGKILVTIPQDEKVVVEGLNLMKRHTRARKQGQKGQIISKERPVHAASVALVCPSCGKTTRIGFKVESDAKTRICKKCKNEVK</sequence>
<dbReference type="GO" id="GO:0005840">
    <property type="term" value="C:ribosome"/>
    <property type="evidence" value="ECO:0007669"/>
    <property type="project" value="UniProtKB-KW"/>
</dbReference>
<keyword evidence="5" id="KW-0699">rRNA-binding</keyword>
<evidence type="ECO:0000256" key="4">
    <source>
        <dbReference type="ARBA" id="ARBA00035206"/>
    </source>
</evidence>
<reference evidence="7 8" key="1">
    <citation type="journal article" date="2016" name="Nat. Commun.">
        <title>Thousands of microbial genomes shed light on interconnected biogeochemical processes in an aquifer system.</title>
        <authorList>
            <person name="Anantharaman K."/>
            <person name="Brown C.T."/>
            <person name="Hug L.A."/>
            <person name="Sharon I."/>
            <person name="Castelle C.J."/>
            <person name="Probst A.J."/>
            <person name="Thomas B.C."/>
            <person name="Singh A."/>
            <person name="Wilkins M.J."/>
            <person name="Karaoz U."/>
            <person name="Brodie E.L."/>
            <person name="Williams K.H."/>
            <person name="Hubbard S.S."/>
            <person name="Banfield J.F."/>
        </authorList>
    </citation>
    <scope>NUCLEOTIDE SEQUENCE [LARGE SCALE GENOMIC DNA]</scope>
</reference>
<accession>A0A1F8FZ00</accession>
<evidence type="ECO:0000313" key="8">
    <source>
        <dbReference type="Proteomes" id="UP000178117"/>
    </source>
</evidence>
<dbReference type="EMBL" id="MGJZ01000006">
    <property type="protein sequence ID" value="OGN17656.1"/>
    <property type="molecule type" value="Genomic_DNA"/>
</dbReference>
<dbReference type="InterPro" id="IPR005824">
    <property type="entry name" value="KOW"/>
</dbReference>
<dbReference type="NCBIfam" id="TIGR01079">
    <property type="entry name" value="rplX_bact"/>
    <property type="match status" value="1"/>
</dbReference>
<name>A0A1F8FZ00_9BACT</name>
<evidence type="ECO:0000313" key="7">
    <source>
        <dbReference type="EMBL" id="OGN17656.1"/>
    </source>
</evidence>
<dbReference type="Pfam" id="PF17136">
    <property type="entry name" value="ribosomal_L24"/>
    <property type="match status" value="1"/>
</dbReference>
<gene>
    <name evidence="5" type="primary">rplX</name>
    <name evidence="7" type="ORF">A3C88_01350</name>
</gene>
<dbReference type="InterPro" id="IPR003256">
    <property type="entry name" value="Ribosomal_uL24"/>
</dbReference>
<evidence type="ECO:0000256" key="5">
    <source>
        <dbReference type="HAMAP-Rule" id="MF_01326"/>
    </source>
</evidence>
<dbReference type="GO" id="GO:0003735">
    <property type="term" value="F:structural constituent of ribosome"/>
    <property type="evidence" value="ECO:0007669"/>
    <property type="project" value="InterPro"/>
</dbReference>
<keyword evidence="2 5" id="KW-0689">Ribosomal protein</keyword>
<feature type="domain" description="KOW" evidence="6">
    <location>
        <begin position="2"/>
        <end position="29"/>
    </location>
</feature>
<comment type="function">
    <text evidence="5">One of two assembly initiator proteins, it binds directly to the 5'-end of the 23S rRNA, where it nucleates assembly of the 50S subunit.</text>
</comment>
<dbReference type="InterPro" id="IPR041988">
    <property type="entry name" value="Ribosomal_uL24_KOW"/>
</dbReference>
<evidence type="ECO:0000256" key="3">
    <source>
        <dbReference type="ARBA" id="ARBA00023274"/>
    </source>
</evidence>
<dbReference type="STRING" id="1802685.A3C88_01350"/>
<protein>
    <recommendedName>
        <fullName evidence="4 5">Large ribosomal subunit protein uL24</fullName>
    </recommendedName>
</protein>
<evidence type="ECO:0000256" key="2">
    <source>
        <dbReference type="ARBA" id="ARBA00022980"/>
    </source>
</evidence>
<dbReference type="AlphaFoldDB" id="A0A1F8FZ00"/>
<dbReference type="SUPFAM" id="SSF50104">
    <property type="entry name" value="Translation proteins SH3-like domain"/>
    <property type="match status" value="1"/>
</dbReference>
<dbReference type="InterPro" id="IPR014722">
    <property type="entry name" value="Rib_uL2_dom2"/>
</dbReference>
<dbReference type="Gene3D" id="2.30.30.30">
    <property type="match status" value="1"/>
</dbReference>
<comment type="function">
    <text evidence="5">One of the proteins that surrounds the polypeptide exit tunnel on the outside of the subunit.</text>
</comment>
<dbReference type="GO" id="GO:1990904">
    <property type="term" value="C:ribonucleoprotein complex"/>
    <property type="evidence" value="ECO:0007669"/>
    <property type="project" value="UniProtKB-KW"/>
</dbReference>
<dbReference type="GO" id="GO:0006412">
    <property type="term" value="P:translation"/>
    <property type="evidence" value="ECO:0007669"/>
    <property type="project" value="UniProtKB-UniRule"/>
</dbReference>
<keyword evidence="5" id="KW-0694">RNA-binding</keyword>
<proteinExistence type="inferred from homology"/>
<evidence type="ECO:0000256" key="1">
    <source>
        <dbReference type="ARBA" id="ARBA00010618"/>
    </source>
</evidence>
<evidence type="ECO:0000259" key="6">
    <source>
        <dbReference type="SMART" id="SM00739"/>
    </source>
</evidence>
<keyword evidence="3 5" id="KW-0687">Ribonucleoprotein</keyword>
<dbReference type="CDD" id="cd06089">
    <property type="entry name" value="KOW_RPL26"/>
    <property type="match status" value="1"/>
</dbReference>
<dbReference type="GO" id="GO:0019843">
    <property type="term" value="F:rRNA binding"/>
    <property type="evidence" value="ECO:0007669"/>
    <property type="project" value="UniProtKB-UniRule"/>
</dbReference>
<comment type="similarity">
    <text evidence="1 5">Belongs to the universal ribosomal protein uL24 family.</text>
</comment>
<dbReference type="InterPro" id="IPR057264">
    <property type="entry name" value="Ribosomal_uL24_C"/>
</dbReference>
<dbReference type="HAMAP" id="MF_01326_B">
    <property type="entry name" value="Ribosomal_uL24_B"/>
    <property type="match status" value="1"/>
</dbReference>
<organism evidence="7 8">
    <name type="scientific">Candidatus Yanofskybacteria bacterium RIFCSPHIGHO2_02_FULL_50_12</name>
    <dbReference type="NCBI Taxonomy" id="1802685"/>
    <lineage>
        <taxon>Bacteria</taxon>
        <taxon>Candidatus Yanofskyibacteriota</taxon>
    </lineage>
</organism>
<dbReference type="Pfam" id="PF00467">
    <property type="entry name" value="KOW"/>
    <property type="match status" value="1"/>
</dbReference>
<comment type="subunit">
    <text evidence="5">Part of the 50S ribosomal subunit.</text>
</comment>
<dbReference type="PANTHER" id="PTHR12903">
    <property type="entry name" value="MITOCHONDRIAL RIBOSOMAL PROTEIN L24"/>
    <property type="match status" value="1"/>
</dbReference>